<evidence type="ECO:0000313" key="3">
    <source>
        <dbReference type="Proteomes" id="UP000515561"/>
    </source>
</evidence>
<dbReference type="GO" id="GO:0005829">
    <property type="term" value="C:cytosol"/>
    <property type="evidence" value="ECO:0007669"/>
    <property type="project" value="TreeGrafter"/>
</dbReference>
<protein>
    <submittedName>
        <fullName evidence="2">Uncharacterized protein</fullName>
    </submittedName>
</protein>
<evidence type="ECO:0000313" key="2">
    <source>
        <dbReference type="EMBL" id="BCJ94323.1"/>
    </source>
</evidence>
<dbReference type="EMBL" id="AP023367">
    <property type="protein sequence ID" value="BCJ94323.1"/>
    <property type="molecule type" value="Genomic_DNA"/>
</dbReference>
<dbReference type="InterPro" id="IPR050807">
    <property type="entry name" value="TransReg_Diox_bact_type"/>
</dbReference>
<sequence length="107" mass="12355">MNSLYSDAGQRIRRLREIKGYTREELAEKATISSKFLYEIESGHKGFSADTLYRISKALSVNSDFILTGINQSRHINELISTLSLFDDIQLNTIVYLLELYYNVNKK</sequence>
<reference evidence="2 3" key="1">
    <citation type="journal article" date="2016" name="Int. J. Syst. Evol. Microbiol.">
        <title>Descriptions of Anaerotaenia torta gen. nov., sp. nov. and Anaerocolumna cellulosilytica gen. nov., sp. nov. isolated from a methanogenic reactor of cattle waste.</title>
        <authorList>
            <person name="Uek A."/>
            <person name="Ohtaki Y."/>
            <person name="Kaku N."/>
            <person name="Ueki K."/>
        </authorList>
    </citation>
    <scope>NUCLEOTIDE SEQUENCE [LARGE SCALE GENOMIC DNA]</scope>
    <source>
        <strain evidence="2 3">SN021</strain>
    </source>
</reference>
<dbReference type="AlphaFoldDB" id="A0A6S6QSJ9"/>
<dbReference type="Pfam" id="PF12844">
    <property type="entry name" value="HTH_19"/>
    <property type="match status" value="1"/>
</dbReference>
<dbReference type="GO" id="GO:0003677">
    <property type="term" value="F:DNA binding"/>
    <property type="evidence" value="ECO:0007669"/>
    <property type="project" value="UniProtKB-KW"/>
</dbReference>
<name>A0A6S6QSJ9_9FIRM</name>
<keyword evidence="3" id="KW-1185">Reference proteome</keyword>
<evidence type="ECO:0000256" key="1">
    <source>
        <dbReference type="ARBA" id="ARBA00023125"/>
    </source>
</evidence>
<organism evidence="2 3">
    <name type="scientific">Anaerocolumna cellulosilytica</name>
    <dbReference type="NCBI Taxonomy" id="433286"/>
    <lineage>
        <taxon>Bacteria</taxon>
        <taxon>Bacillati</taxon>
        <taxon>Bacillota</taxon>
        <taxon>Clostridia</taxon>
        <taxon>Lachnospirales</taxon>
        <taxon>Lachnospiraceae</taxon>
        <taxon>Anaerocolumna</taxon>
    </lineage>
</organism>
<dbReference type="InterPro" id="IPR010982">
    <property type="entry name" value="Lambda_DNA-bd_dom_sf"/>
</dbReference>
<dbReference type="Gene3D" id="1.10.260.40">
    <property type="entry name" value="lambda repressor-like DNA-binding domains"/>
    <property type="match status" value="1"/>
</dbReference>
<gene>
    <name evidence="2" type="ORF">acsn021_18920</name>
</gene>
<dbReference type="PANTHER" id="PTHR46797">
    <property type="entry name" value="HTH-TYPE TRANSCRIPTIONAL REGULATOR"/>
    <property type="match status" value="1"/>
</dbReference>
<dbReference type="RefSeq" id="WP_184091093.1">
    <property type="nucleotide sequence ID" value="NZ_AP023367.1"/>
</dbReference>
<keyword evidence="1" id="KW-0238">DNA-binding</keyword>
<dbReference type="Proteomes" id="UP000515561">
    <property type="component" value="Chromosome"/>
</dbReference>
<dbReference type="SUPFAM" id="SSF47413">
    <property type="entry name" value="lambda repressor-like DNA-binding domains"/>
    <property type="match status" value="1"/>
</dbReference>
<dbReference type="PANTHER" id="PTHR46797:SF1">
    <property type="entry name" value="METHYLPHOSPHONATE SYNTHASE"/>
    <property type="match status" value="1"/>
</dbReference>
<dbReference type="SMART" id="SM00530">
    <property type="entry name" value="HTH_XRE"/>
    <property type="match status" value="1"/>
</dbReference>
<accession>A0A6S6QSJ9</accession>
<dbReference type="CDD" id="cd00093">
    <property type="entry name" value="HTH_XRE"/>
    <property type="match status" value="1"/>
</dbReference>
<dbReference type="PROSITE" id="PS50943">
    <property type="entry name" value="HTH_CROC1"/>
    <property type="match status" value="1"/>
</dbReference>
<dbReference type="GO" id="GO:0003700">
    <property type="term" value="F:DNA-binding transcription factor activity"/>
    <property type="evidence" value="ECO:0007669"/>
    <property type="project" value="TreeGrafter"/>
</dbReference>
<dbReference type="InterPro" id="IPR001387">
    <property type="entry name" value="Cro/C1-type_HTH"/>
</dbReference>
<dbReference type="KEGG" id="acel:acsn021_18920"/>
<proteinExistence type="predicted"/>